<organism evidence="2 3">
    <name type="scientific">Leeuwenhoekiella palythoae</name>
    <dbReference type="NCBI Taxonomy" id="573501"/>
    <lineage>
        <taxon>Bacteria</taxon>
        <taxon>Pseudomonadati</taxon>
        <taxon>Bacteroidota</taxon>
        <taxon>Flavobacteriia</taxon>
        <taxon>Flavobacteriales</taxon>
        <taxon>Flavobacteriaceae</taxon>
        <taxon>Leeuwenhoekiella</taxon>
    </lineage>
</organism>
<dbReference type="PANTHER" id="PTHR48098">
    <property type="entry name" value="ENTEROCHELIN ESTERASE-RELATED"/>
    <property type="match status" value="1"/>
</dbReference>
<dbReference type="Proteomes" id="UP000184240">
    <property type="component" value="Unassembled WGS sequence"/>
</dbReference>
<dbReference type="PANTHER" id="PTHR48098:SF6">
    <property type="entry name" value="FERRI-BACILLIBACTIN ESTERASE BESA"/>
    <property type="match status" value="1"/>
</dbReference>
<accession>A0A1M5WA87</accession>
<gene>
    <name evidence="2" type="ORF">SAMN04487999_1118</name>
</gene>
<dbReference type="InterPro" id="IPR011990">
    <property type="entry name" value="TPR-like_helical_dom_sf"/>
</dbReference>
<dbReference type="RefSeq" id="WP_072981170.1">
    <property type="nucleotide sequence ID" value="NZ_FQXT01000002.1"/>
</dbReference>
<dbReference type="AlphaFoldDB" id="A0A1M5WA87"/>
<dbReference type="InterPro" id="IPR000801">
    <property type="entry name" value="Esterase-like"/>
</dbReference>
<evidence type="ECO:0000256" key="1">
    <source>
        <dbReference type="SAM" id="SignalP"/>
    </source>
</evidence>
<dbReference type="InterPro" id="IPR050583">
    <property type="entry name" value="Mycobacterial_A85_antigen"/>
</dbReference>
<dbReference type="STRING" id="573501.SAMN04487999_1118"/>
<proteinExistence type="predicted"/>
<keyword evidence="1" id="KW-0732">Signal</keyword>
<sequence length="378" mass="43372">MKKILLLILLAYSSINAQVLYESVPSSKFNEPRNVKIQLPRNYEANEDKYYPVILVLDGDYLFEPVAGSADYYSYWEDMPQAIIVGVMQPDRMEDTVYDDANFLPTGQGADFFEFLGMELLPWLNKQYRLAPFNVVVGHDATAGFANYYLMKNPPLFNAYISLSPDLAPQMNERLTTILKQTEQQIFYYQATGTEDIPSLREETLALHQALSGIENEKFHYYFDDFQDATHYSLVGRAIPKALEKVFAVYRPISKKEFTEKILKVDSPFDYLIEKYTVMQNLFGLDDKIRINDFIAIAAALEKKSDWDGFENLGKLASKEYPETILGPYYLGRSYEGNGEPKKAMRTYEGALVLKEIGDINKDILVARSQQIKDDFGY</sequence>
<dbReference type="Pfam" id="PF00756">
    <property type="entry name" value="Esterase"/>
    <property type="match status" value="1"/>
</dbReference>
<evidence type="ECO:0008006" key="4">
    <source>
        <dbReference type="Google" id="ProtNLM"/>
    </source>
</evidence>
<feature type="chain" id="PRO_5013291143" description="Esterase" evidence="1">
    <location>
        <begin position="18"/>
        <end position="378"/>
    </location>
</feature>
<dbReference type="Gene3D" id="3.40.50.1820">
    <property type="entry name" value="alpha/beta hydrolase"/>
    <property type="match status" value="1"/>
</dbReference>
<protein>
    <recommendedName>
        <fullName evidence="4">Esterase</fullName>
    </recommendedName>
</protein>
<dbReference type="InterPro" id="IPR029058">
    <property type="entry name" value="AB_hydrolase_fold"/>
</dbReference>
<feature type="signal peptide" evidence="1">
    <location>
        <begin position="1"/>
        <end position="17"/>
    </location>
</feature>
<reference evidence="3" key="1">
    <citation type="submission" date="2016-11" db="EMBL/GenBank/DDBJ databases">
        <authorList>
            <person name="Varghese N."/>
            <person name="Submissions S."/>
        </authorList>
    </citation>
    <scope>NUCLEOTIDE SEQUENCE [LARGE SCALE GENOMIC DNA]</scope>
    <source>
        <strain evidence="3">DSM 19859</strain>
    </source>
</reference>
<dbReference type="EMBL" id="FQXT01000002">
    <property type="protein sequence ID" value="SHH84377.1"/>
    <property type="molecule type" value="Genomic_DNA"/>
</dbReference>
<name>A0A1M5WA87_9FLAO</name>
<evidence type="ECO:0000313" key="2">
    <source>
        <dbReference type="EMBL" id="SHH84377.1"/>
    </source>
</evidence>
<evidence type="ECO:0000313" key="3">
    <source>
        <dbReference type="Proteomes" id="UP000184240"/>
    </source>
</evidence>
<dbReference type="SUPFAM" id="SSF53474">
    <property type="entry name" value="alpha/beta-Hydrolases"/>
    <property type="match status" value="1"/>
</dbReference>
<dbReference type="Gene3D" id="1.25.40.10">
    <property type="entry name" value="Tetratricopeptide repeat domain"/>
    <property type="match status" value="1"/>
</dbReference>